<dbReference type="OrthoDB" id="10117827at2759"/>
<dbReference type="OMA" id="VESQNTH"/>
<reference evidence="2" key="1">
    <citation type="submission" date="2022-11" db="UniProtKB">
        <authorList>
            <consortium name="EnsemblMetazoa"/>
        </authorList>
    </citation>
    <scope>IDENTIFICATION</scope>
</reference>
<dbReference type="GeneID" id="119722174"/>
<protein>
    <submittedName>
        <fullName evidence="2">Uncharacterized protein</fullName>
    </submittedName>
</protein>
<dbReference type="Proteomes" id="UP000887568">
    <property type="component" value="Unplaced"/>
</dbReference>
<dbReference type="EnsemblMetazoa" id="XM_038208598.1">
    <property type="protein sequence ID" value="XP_038064526.1"/>
    <property type="gene ID" value="LOC119734951"/>
</dbReference>
<name>A0A913ZAU8_PATMI</name>
<feature type="region of interest" description="Disordered" evidence="1">
    <location>
        <begin position="93"/>
        <end position="131"/>
    </location>
</feature>
<dbReference type="RefSeq" id="XP_038048151.1">
    <property type="nucleotide sequence ID" value="XM_038192223.1"/>
</dbReference>
<evidence type="ECO:0000313" key="3">
    <source>
        <dbReference type="Proteomes" id="UP000887568"/>
    </source>
</evidence>
<accession>A0A913ZAU8</accession>
<dbReference type="AlphaFoldDB" id="A0A913ZAU8"/>
<dbReference type="GeneID" id="119734951"/>
<sequence length="395" mass="44226">MVLINCSFSVRSECWFSAKQFANGCEFQNGLSMTFGMYCKTTPVFMSTKTNDKTAEGRVEDAYLSGEVAMKKMNSAPLPRIRVEECGLTVDMRKRRDGRSKQSKGKDRLDSKISKFRGGASSESNPDEIPAGSLRERWLADARDSSTGQAAVVERSFSTEFVDSLRIGKADSQALTRGQALPGPMEPRPIPRMRYSKGAPLISRSIGDAVDTFQTRRAASMGAVSSKERVVIRRLAAKRSETIANQDLFLSTTDRTRRYNERNERLQQRASWRDRRYHSLEDTRSRLGMVTRKYKRGGSTCPEDFDFQLTYTNADDMARELRSRSGADLFAGDLTDKARRGTPGERGGSSGTSDESSVVHSVDCPMCYLYEPSRFGHVCPPNTPLIQLDKKDEML</sequence>
<feature type="compositionally biased region" description="Basic residues" evidence="1">
    <location>
        <begin position="93"/>
        <end position="103"/>
    </location>
</feature>
<proteinExistence type="predicted"/>
<dbReference type="EnsemblMetazoa" id="XM_038192223.1">
    <property type="protein sequence ID" value="XP_038048151.1"/>
    <property type="gene ID" value="LOC119722174"/>
</dbReference>
<feature type="region of interest" description="Disordered" evidence="1">
    <location>
        <begin position="332"/>
        <end position="358"/>
    </location>
</feature>
<feature type="compositionally biased region" description="Basic and acidic residues" evidence="1">
    <location>
        <begin position="334"/>
        <end position="343"/>
    </location>
</feature>
<evidence type="ECO:0000313" key="2">
    <source>
        <dbReference type="EnsemblMetazoa" id="XP_038048151.1"/>
    </source>
</evidence>
<organism evidence="2 3">
    <name type="scientific">Patiria miniata</name>
    <name type="common">Bat star</name>
    <name type="synonym">Asterina miniata</name>
    <dbReference type="NCBI Taxonomy" id="46514"/>
    <lineage>
        <taxon>Eukaryota</taxon>
        <taxon>Metazoa</taxon>
        <taxon>Echinodermata</taxon>
        <taxon>Eleutherozoa</taxon>
        <taxon>Asterozoa</taxon>
        <taxon>Asteroidea</taxon>
        <taxon>Valvatacea</taxon>
        <taxon>Valvatida</taxon>
        <taxon>Asterinidae</taxon>
        <taxon>Patiria</taxon>
    </lineage>
</organism>
<dbReference type="RefSeq" id="XP_038064526.1">
    <property type="nucleotide sequence ID" value="XM_038208598.1"/>
</dbReference>
<feature type="compositionally biased region" description="Basic and acidic residues" evidence="1">
    <location>
        <begin position="104"/>
        <end position="113"/>
    </location>
</feature>
<keyword evidence="3" id="KW-1185">Reference proteome</keyword>
<evidence type="ECO:0000256" key="1">
    <source>
        <dbReference type="SAM" id="MobiDB-lite"/>
    </source>
</evidence>